<dbReference type="InterPro" id="IPR036390">
    <property type="entry name" value="WH_DNA-bd_sf"/>
</dbReference>
<dbReference type="Gene3D" id="1.10.10.10">
    <property type="entry name" value="Winged helix-like DNA-binding domain superfamily/Winged helix DNA-binding domain"/>
    <property type="match status" value="1"/>
</dbReference>
<accession>A0AA91A3J3</accession>
<feature type="domain" description="HTH deoR-type" evidence="3">
    <location>
        <begin position="99"/>
        <end position="154"/>
    </location>
</feature>
<evidence type="ECO:0000313" key="4">
    <source>
        <dbReference type="EMBL" id="MQO09608.1"/>
    </source>
</evidence>
<evidence type="ECO:0000259" key="3">
    <source>
        <dbReference type="SMART" id="SM00420"/>
    </source>
</evidence>
<name>A0AA91A3J3_9BACT</name>
<dbReference type="EMBL" id="VZBP01000092">
    <property type="protein sequence ID" value="MQO09608.1"/>
    <property type="molecule type" value="Genomic_DNA"/>
</dbReference>
<dbReference type="SMART" id="SM00420">
    <property type="entry name" value="HTH_DEOR"/>
    <property type="match status" value="1"/>
</dbReference>
<evidence type="ECO:0000313" key="5">
    <source>
        <dbReference type="Proteomes" id="UP000405805"/>
    </source>
</evidence>
<protein>
    <submittedName>
        <fullName evidence="4">HTH domain-containing protein</fullName>
    </submittedName>
</protein>
<dbReference type="InterPro" id="IPR001034">
    <property type="entry name" value="DeoR_HTH"/>
</dbReference>
<evidence type="ECO:0000256" key="2">
    <source>
        <dbReference type="ARBA" id="ARBA00023163"/>
    </source>
</evidence>
<evidence type="ECO:0000256" key="1">
    <source>
        <dbReference type="ARBA" id="ARBA00023015"/>
    </source>
</evidence>
<gene>
    <name evidence="4" type="ORF">F7D57_07770</name>
</gene>
<dbReference type="InterPro" id="IPR013196">
    <property type="entry name" value="HTH_11"/>
</dbReference>
<reference evidence="5" key="1">
    <citation type="submission" date="2019-09" db="EMBL/GenBank/DDBJ databases">
        <title>Distinct polysaccharide growth profiles of human intestinal Prevotella copri isolates.</title>
        <authorList>
            <person name="Fehlner-Peach H."/>
            <person name="Magnabosco C."/>
            <person name="Raghavan V."/>
            <person name="Scher J.U."/>
            <person name="Tett A."/>
            <person name="Cox L.M."/>
            <person name="Gottsegen C."/>
            <person name="Watters A."/>
            <person name="Wiltshire- Gordon J.D."/>
            <person name="Segata N."/>
            <person name="Bonneau R."/>
            <person name="Littman D.R."/>
        </authorList>
    </citation>
    <scope>NUCLEOTIDE SEQUENCE [LARGE SCALE GENOMIC DNA]</scope>
    <source>
        <strain evidence="5">iA624</strain>
    </source>
</reference>
<dbReference type="Proteomes" id="UP000405805">
    <property type="component" value="Unassembled WGS sequence"/>
</dbReference>
<proteinExistence type="predicted"/>
<dbReference type="RefSeq" id="WP_153097016.1">
    <property type="nucleotide sequence ID" value="NZ_VZBP01000092.1"/>
</dbReference>
<organism evidence="4 5">
    <name type="scientific">Segatella copri</name>
    <dbReference type="NCBI Taxonomy" id="165179"/>
    <lineage>
        <taxon>Bacteria</taxon>
        <taxon>Pseudomonadati</taxon>
        <taxon>Bacteroidota</taxon>
        <taxon>Bacteroidia</taxon>
        <taxon>Bacteroidales</taxon>
        <taxon>Prevotellaceae</taxon>
        <taxon>Segatella</taxon>
    </lineage>
</organism>
<keyword evidence="1" id="KW-0805">Transcription regulation</keyword>
<dbReference type="SUPFAM" id="SSF46785">
    <property type="entry name" value="Winged helix' DNA-binding domain"/>
    <property type="match status" value="1"/>
</dbReference>
<sequence length="162" mass="18499">MNLTLHDLLKQKGVRYGRYNLVPTKVMTDDKAAYIEALNASREEESMLPFQSFMLQEHIKNLKAEIEQYEKSMDDDVVINVGKDLKNVGKEKLIELSERQQNIVSVVKHHPEITIPELAQRMSGKKTVTTRTIERDIAALQAKGILKREGGRKSGKWIVVNI</sequence>
<dbReference type="InterPro" id="IPR036388">
    <property type="entry name" value="WH-like_DNA-bd_sf"/>
</dbReference>
<dbReference type="Pfam" id="PF08279">
    <property type="entry name" value="HTH_11"/>
    <property type="match status" value="1"/>
</dbReference>
<keyword evidence="2" id="KW-0804">Transcription</keyword>
<comment type="caution">
    <text evidence="4">The sequence shown here is derived from an EMBL/GenBank/DDBJ whole genome shotgun (WGS) entry which is preliminary data.</text>
</comment>
<dbReference type="AlphaFoldDB" id="A0AA91A3J3"/>
<dbReference type="GO" id="GO:0003700">
    <property type="term" value="F:DNA-binding transcription factor activity"/>
    <property type="evidence" value="ECO:0007669"/>
    <property type="project" value="InterPro"/>
</dbReference>